<dbReference type="GeneID" id="100356463"/>
<protein>
    <submittedName>
        <fullName evidence="3">Coiled-coil domain containing 190</fullName>
    </submittedName>
</protein>
<dbReference type="Bgee" id="ENSOCUG00000009524">
    <property type="expression patterns" value="Expressed in liver and 15 other cell types or tissues"/>
</dbReference>
<dbReference type="eggNOG" id="ENOG502SAE4">
    <property type="taxonomic scope" value="Eukaryota"/>
</dbReference>
<dbReference type="EMBL" id="AAGW02000226">
    <property type="status" value="NOT_ANNOTATED_CDS"/>
    <property type="molecule type" value="Genomic_DNA"/>
</dbReference>
<dbReference type="EMBL" id="AAGW02000225">
    <property type="status" value="NOT_ANNOTATED_CDS"/>
    <property type="molecule type" value="Genomic_DNA"/>
</dbReference>
<name>G1SXD8_RABIT</name>
<feature type="coiled-coil region" evidence="1">
    <location>
        <begin position="21"/>
        <end position="73"/>
    </location>
</feature>
<dbReference type="Pfam" id="PF15768">
    <property type="entry name" value="CC190"/>
    <property type="match status" value="1"/>
</dbReference>
<reference evidence="3 4" key="1">
    <citation type="journal article" date="2011" name="Nature">
        <title>A high-resolution map of human evolutionary constraint using 29 mammals.</title>
        <authorList>
            <person name="Lindblad-Toh K."/>
            <person name="Garber M."/>
            <person name="Zuk O."/>
            <person name="Lin M.F."/>
            <person name="Parker B.J."/>
            <person name="Washietl S."/>
            <person name="Kheradpour P."/>
            <person name="Ernst J."/>
            <person name="Jordan G."/>
            <person name="Mauceli E."/>
            <person name="Ward L.D."/>
            <person name="Lowe C.B."/>
            <person name="Holloway A.K."/>
            <person name="Clamp M."/>
            <person name="Gnerre S."/>
            <person name="Alfoldi J."/>
            <person name="Beal K."/>
            <person name="Chang J."/>
            <person name="Clawson H."/>
            <person name="Cuff J."/>
            <person name="Di Palma F."/>
            <person name="Fitzgerald S."/>
            <person name="Flicek P."/>
            <person name="Guttman M."/>
            <person name="Hubisz M.J."/>
            <person name="Jaffe D.B."/>
            <person name="Jungreis I."/>
            <person name="Kent W.J."/>
            <person name="Kostka D."/>
            <person name="Lara M."/>
            <person name="Martins A.L."/>
            <person name="Massingham T."/>
            <person name="Moltke I."/>
            <person name="Raney B.J."/>
            <person name="Rasmussen M.D."/>
            <person name="Robinson J."/>
            <person name="Stark A."/>
            <person name="Vilella A.J."/>
            <person name="Wen J."/>
            <person name="Xie X."/>
            <person name="Zody M.C."/>
            <person name="Baldwin J."/>
            <person name="Bloom T."/>
            <person name="Chin C.W."/>
            <person name="Heiman D."/>
            <person name="Nicol R."/>
            <person name="Nusbaum C."/>
            <person name="Young S."/>
            <person name="Wilkinson J."/>
            <person name="Worley K.C."/>
            <person name="Kovar C.L."/>
            <person name="Muzny D.M."/>
            <person name="Gibbs R.A."/>
            <person name="Cree A."/>
            <person name="Dihn H.H."/>
            <person name="Fowler G."/>
            <person name="Jhangiani S."/>
            <person name="Joshi V."/>
            <person name="Lee S."/>
            <person name="Lewis L.R."/>
            <person name="Nazareth L.V."/>
            <person name="Okwuonu G."/>
            <person name="Santibanez J."/>
            <person name="Warren W.C."/>
            <person name="Mardis E.R."/>
            <person name="Weinstock G.M."/>
            <person name="Wilson R.K."/>
            <person name="Delehaunty K."/>
            <person name="Dooling D."/>
            <person name="Fronik C."/>
            <person name="Fulton L."/>
            <person name="Fulton B."/>
            <person name="Graves T."/>
            <person name="Minx P."/>
            <person name="Sodergren E."/>
            <person name="Birney E."/>
            <person name="Margulies E.H."/>
            <person name="Herrero J."/>
            <person name="Green E.D."/>
            <person name="Haussler D."/>
            <person name="Siepel A."/>
            <person name="Goldman N."/>
            <person name="Pollard K.S."/>
            <person name="Pedersen J.S."/>
            <person name="Lander E.S."/>
            <person name="Kellis M."/>
        </authorList>
    </citation>
    <scope>NUCLEOTIDE SEQUENCE [LARGE SCALE GENOMIC DNA]</scope>
    <source>
        <strain evidence="3 4">Thorbecke inbred</strain>
    </source>
</reference>
<feature type="compositionally biased region" description="Polar residues" evidence="2">
    <location>
        <begin position="109"/>
        <end position="121"/>
    </location>
</feature>
<evidence type="ECO:0000313" key="4">
    <source>
        <dbReference type="Proteomes" id="UP000001811"/>
    </source>
</evidence>
<dbReference type="OrthoDB" id="10050903at2759"/>
<keyword evidence="1" id="KW-0175">Coiled coil</keyword>
<evidence type="ECO:0000256" key="2">
    <source>
        <dbReference type="SAM" id="MobiDB-lite"/>
    </source>
</evidence>
<evidence type="ECO:0000313" key="3">
    <source>
        <dbReference type="Ensembl" id="ENSOCUP00000008215.3"/>
    </source>
</evidence>
<reference evidence="3" key="3">
    <citation type="submission" date="2025-09" db="UniProtKB">
        <authorList>
            <consortium name="Ensembl"/>
        </authorList>
    </citation>
    <scope>IDENTIFICATION</scope>
    <source>
        <strain evidence="3">Thorbecke</strain>
    </source>
</reference>
<dbReference type="CTD" id="339512"/>
<dbReference type="HOGENOM" id="CLU_082019_0_0_1"/>
<keyword evidence="4" id="KW-1185">Reference proteome</keyword>
<dbReference type="KEGG" id="ocu:100356463"/>
<accession>G1SXD8</accession>
<dbReference type="PaxDb" id="9986-ENSOCUP00000008215"/>
<dbReference type="InParanoid" id="G1SXD8"/>
<dbReference type="STRING" id="9986.ENSOCUP00000008215"/>
<dbReference type="GeneTree" id="ENSGT00390000014067"/>
<feature type="compositionally biased region" description="Basic and acidic residues" evidence="2">
    <location>
        <begin position="161"/>
        <end position="172"/>
    </location>
</feature>
<feature type="region of interest" description="Disordered" evidence="2">
    <location>
        <begin position="91"/>
        <end position="222"/>
    </location>
</feature>
<dbReference type="OMA" id="KVRNAHY"/>
<dbReference type="Proteomes" id="UP000001811">
    <property type="component" value="Chromosome 13"/>
</dbReference>
<dbReference type="AlphaFoldDB" id="G1SXD8"/>
<gene>
    <name evidence="3" type="primary">CCDC190</name>
</gene>
<feature type="compositionally biased region" description="Basic and acidic residues" evidence="2">
    <location>
        <begin position="133"/>
        <end position="142"/>
    </location>
</feature>
<dbReference type="PANTHER" id="PTHR36871">
    <property type="entry name" value="COILED-COIL DOMAIN-CONTAINING PROTEIN 190"/>
    <property type="match status" value="1"/>
</dbReference>
<reference evidence="3" key="2">
    <citation type="submission" date="2025-08" db="UniProtKB">
        <authorList>
            <consortium name="Ensembl"/>
        </authorList>
    </citation>
    <scope>IDENTIFICATION</scope>
    <source>
        <strain evidence="3">Thorbecke</strain>
    </source>
</reference>
<dbReference type="PANTHER" id="PTHR36871:SF1">
    <property type="entry name" value="COILED-COIL DOMAIN-CONTAINING PROTEIN 190"/>
    <property type="match status" value="1"/>
</dbReference>
<proteinExistence type="predicted"/>
<dbReference type="InterPro" id="IPR031525">
    <property type="entry name" value="CC190"/>
</dbReference>
<sequence>MKRVERHVVKGAQDKHFDLERKSAKQAEARLSQRLRSLEEICLYHMKSLTREQRQLQKELQRLQQEIIKKKLSSYFGNGIQKRPENILKFPQGKQKLRVPQTDHVGPLATNTAPETYSSKPQRPPSHPTGLKDSMRNKEHQCQNHRTACLAEEMPQAQGEDSIKAPKGRDPNKGISALCHHQAVSTSSSEKDPGSSPAGDSGAAPVDENRSQDANLKPGMNAGIQIPPHFTEDARESTKQTFLELLAKVKNAHYLRHRVPPESERLLSIAEIFGHGESSLRRVREESEKQAPSNPFSSYLIQADNDTQRHHHANVLFK</sequence>
<organism evidence="3 4">
    <name type="scientific">Oryctolagus cuniculus</name>
    <name type="common">Rabbit</name>
    <dbReference type="NCBI Taxonomy" id="9986"/>
    <lineage>
        <taxon>Eukaryota</taxon>
        <taxon>Metazoa</taxon>
        <taxon>Chordata</taxon>
        <taxon>Craniata</taxon>
        <taxon>Vertebrata</taxon>
        <taxon>Euteleostomi</taxon>
        <taxon>Mammalia</taxon>
        <taxon>Eutheria</taxon>
        <taxon>Euarchontoglires</taxon>
        <taxon>Glires</taxon>
        <taxon>Lagomorpha</taxon>
        <taxon>Leporidae</taxon>
        <taxon>Oryctolagus</taxon>
    </lineage>
</organism>
<dbReference type="Ensembl" id="ENSOCUT00000009522.4">
    <property type="protein sequence ID" value="ENSOCUP00000008215.3"/>
    <property type="gene ID" value="ENSOCUG00000009524.4"/>
</dbReference>
<evidence type="ECO:0000256" key="1">
    <source>
        <dbReference type="SAM" id="Coils"/>
    </source>
</evidence>